<feature type="compositionally biased region" description="Basic and acidic residues" evidence="1">
    <location>
        <begin position="281"/>
        <end position="297"/>
    </location>
</feature>
<dbReference type="InterPro" id="IPR037108">
    <property type="entry name" value="TM1727-like_C_sf"/>
</dbReference>
<dbReference type="InterPro" id="IPR018931">
    <property type="entry name" value="DUF2520"/>
</dbReference>
<dbReference type="PANTHER" id="PTHR40459">
    <property type="entry name" value="CONSERVED HYPOTHETICAL ALANINE AND LEUCINE RICH PROTEIN"/>
    <property type="match status" value="1"/>
</dbReference>
<dbReference type="InterPro" id="IPR008927">
    <property type="entry name" value="6-PGluconate_DH-like_C_sf"/>
</dbReference>
<dbReference type="Gene3D" id="1.10.1040.20">
    <property type="entry name" value="ProC-like, C-terminal domain"/>
    <property type="match status" value="1"/>
</dbReference>
<organism evidence="3 4">
    <name type="scientific">Thermasporomyces composti</name>
    <dbReference type="NCBI Taxonomy" id="696763"/>
    <lineage>
        <taxon>Bacteria</taxon>
        <taxon>Bacillati</taxon>
        <taxon>Actinomycetota</taxon>
        <taxon>Actinomycetes</taxon>
        <taxon>Propionibacteriales</taxon>
        <taxon>Nocardioidaceae</taxon>
        <taxon>Thermasporomyces</taxon>
    </lineage>
</organism>
<protein>
    <submittedName>
        <fullName evidence="3">Putative short-subunit dehydrogenase-like oxidoreductase (DUF2520 family)</fullName>
    </submittedName>
</protein>
<dbReference type="SUPFAM" id="SSF48179">
    <property type="entry name" value="6-phosphogluconate dehydrogenase C-terminal domain-like"/>
    <property type="match status" value="1"/>
</dbReference>
<dbReference type="Proteomes" id="UP000256485">
    <property type="component" value="Unassembled WGS sequence"/>
</dbReference>
<feature type="domain" description="DUF2520" evidence="2">
    <location>
        <begin position="131"/>
        <end position="258"/>
    </location>
</feature>
<dbReference type="PANTHER" id="PTHR40459:SF1">
    <property type="entry name" value="CONSERVED HYPOTHETICAL ALANINE AND LEUCINE RICH PROTEIN"/>
    <property type="match status" value="1"/>
</dbReference>
<dbReference type="InterPro" id="IPR036291">
    <property type="entry name" value="NAD(P)-bd_dom_sf"/>
</dbReference>
<accession>A0A3D9V0K9</accession>
<evidence type="ECO:0000313" key="3">
    <source>
        <dbReference type="EMBL" id="REF35288.1"/>
    </source>
</evidence>
<dbReference type="OrthoDB" id="8650434at2"/>
<reference evidence="3 4" key="1">
    <citation type="submission" date="2018-08" db="EMBL/GenBank/DDBJ databases">
        <title>Sequencing the genomes of 1000 actinobacteria strains.</title>
        <authorList>
            <person name="Klenk H.-P."/>
        </authorList>
    </citation>
    <scope>NUCLEOTIDE SEQUENCE [LARGE SCALE GENOMIC DNA]</scope>
    <source>
        <strain evidence="3 4">DSM 22891</strain>
    </source>
</reference>
<evidence type="ECO:0000259" key="2">
    <source>
        <dbReference type="Pfam" id="PF10728"/>
    </source>
</evidence>
<evidence type="ECO:0000313" key="4">
    <source>
        <dbReference type="Proteomes" id="UP000256485"/>
    </source>
</evidence>
<dbReference type="RefSeq" id="WP_115849102.1">
    <property type="nucleotide sequence ID" value="NZ_QTUC01000001.1"/>
</dbReference>
<comment type="caution">
    <text evidence="3">The sequence shown here is derived from an EMBL/GenBank/DDBJ whole genome shotgun (WGS) entry which is preliminary data.</text>
</comment>
<dbReference type="Gene3D" id="3.40.50.720">
    <property type="entry name" value="NAD(P)-binding Rossmann-like Domain"/>
    <property type="match status" value="1"/>
</dbReference>
<dbReference type="AlphaFoldDB" id="A0A3D9V0K9"/>
<keyword evidence="4" id="KW-1185">Reference proteome</keyword>
<sequence>MRELERNQGAPALTGAPPDSRRLVVVGHGRVGGSLARAARAAGLDVTVVHHGDAQRATAGADVVLLCVPDRAIADVCGRVVQATPPPRFLGHVSGASSLDVLDQARQDGIETFSLHPLQTIPHPRTDLTDVPCAVAGSTPEARSAATRLGIDLGMRPFEVPDDRRAAYHAAAAIASNFLVTLAETATDLLARAGVEDARAILGPLVARTAANWAEAGADALTGPIARGDESTVRRHLAALTELAPELLPLYQVLAERTRTVAASATRSRTGGSPFAPGTEPDGRPTAWRDEWSPTHP</sequence>
<feature type="region of interest" description="Disordered" evidence="1">
    <location>
        <begin position="262"/>
        <end position="297"/>
    </location>
</feature>
<feature type="compositionally biased region" description="Polar residues" evidence="1">
    <location>
        <begin position="262"/>
        <end position="271"/>
    </location>
</feature>
<dbReference type="SUPFAM" id="SSF51735">
    <property type="entry name" value="NAD(P)-binding Rossmann-fold domains"/>
    <property type="match status" value="1"/>
</dbReference>
<gene>
    <name evidence="3" type="ORF">DFJ64_0662</name>
</gene>
<proteinExistence type="predicted"/>
<dbReference type="Pfam" id="PF10728">
    <property type="entry name" value="DUF2520"/>
    <property type="match status" value="1"/>
</dbReference>
<evidence type="ECO:0000256" key="1">
    <source>
        <dbReference type="SAM" id="MobiDB-lite"/>
    </source>
</evidence>
<dbReference type="EMBL" id="QTUC01000001">
    <property type="protein sequence ID" value="REF35288.1"/>
    <property type="molecule type" value="Genomic_DNA"/>
</dbReference>
<name>A0A3D9V0K9_THECX</name>